<dbReference type="RefSeq" id="WP_343952158.1">
    <property type="nucleotide sequence ID" value="NZ_BAAAHQ010000023.1"/>
</dbReference>
<dbReference type="Proteomes" id="UP001501578">
    <property type="component" value="Unassembled WGS sequence"/>
</dbReference>
<evidence type="ECO:0000313" key="4">
    <source>
        <dbReference type="Proteomes" id="UP001501578"/>
    </source>
</evidence>
<dbReference type="InterPro" id="IPR029058">
    <property type="entry name" value="AB_hydrolase_fold"/>
</dbReference>
<feature type="chain" id="PRO_5047513259" evidence="1">
    <location>
        <begin position="32"/>
        <end position="282"/>
    </location>
</feature>
<dbReference type="Gene3D" id="3.40.50.1820">
    <property type="entry name" value="alpha/beta hydrolase"/>
    <property type="match status" value="1"/>
</dbReference>
<dbReference type="InterPro" id="IPR000073">
    <property type="entry name" value="AB_hydrolase_1"/>
</dbReference>
<dbReference type="EMBL" id="BAAAHQ010000023">
    <property type="protein sequence ID" value="GAA0937817.1"/>
    <property type="molecule type" value="Genomic_DNA"/>
</dbReference>
<sequence length="282" mass="29029">MFRPERTNSRSAVGSLAKLALAPLVIGSLLAATATGAAASHDTGSSTAKPTVVLVHGAFADASSWAGVIRGLQRDHYRVIAVANPLRGLHDDAAYVRNLLDTVKGPVILAGHSYGGSVITQAAAGNPNVKALVYVAAFIPAAGESAAELAAKFPGGTLGDTVSSASYPLPGGGTGTELTIRQDRFHKQFAADVPAATAAVMAATQRPVSAAALEEKVTETAWKSIPSYALVAGRDLNIPPKAQKWMAERADAHIVTVLGASHAITVSEPSEVTELIRRAARN</sequence>
<dbReference type="PANTHER" id="PTHR37017">
    <property type="entry name" value="AB HYDROLASE-1 DOMAIN-CONTAINING PROTEIN-RELATED"/>
    <property type="match status" value="1"/>
</dbReference>
<dbReference type="GO" id="GO:0016787">
    <property type="term" value="F:hydrolase activity"/>
    <property type="evidence" value="ECO:0007669"/>
    <property type="project" value="UniProtKB-KW"/>
</dbReference>
<comment type="caution">
    <text evidence="3">The sequence shown here is derived from an EMBL/GenBank/DDBJ whole genome shotgun (WGS) entry which is preliminary data.</text>
</comment>
<proteinExistence type="predicted"/>
<dbReference type="InterPro" id="IPR052897">
    <property type="entry name" value="Sec-Metab_Biosynth_Hydrolase"/>
</dbReference>
<dbReference type="Pfam" id="PF12697">
    <property type="entry name" value="Abhydrolase_6"/>
    <property type="match status" value="1"/>
</dbReference>
<reference evidence="3 4" key="1">
    <citation type="journal article" date="2019" name="Int. J. Syst. Evol. Microbiol.">
        <title>The Global Catalogue of Microorganisms (GCM) 10K type strain sequencing project: providing services to taxonomists for standard genome sequencing and annotation.</title>
        <authorList>
            <consortium name="The Broad Institute Genomics Platform"/>
            <consortium name="The Broad Institute Genome Sequencing Center for Infectious Disease"/>
            <person name="Wu L."/>
            <person name="Ma J."/>
        </authorList>
    </citation>
    <scope>NUCLEOTIDE SEQUENCE [LARGE SCALE GENOMIC DNA]</scope>
    <source>
        <strain evidence="3 4">JCM 11136</strain>
    </source>
</reference>
<evidence type="ECO:0000313" key="3">
    <source>
        <dbReference type="EMBL" id="GAA0937817.1"/>
    </source>
</evidence>
<dbReference type="PANTHER" id="PTHR37017:SF11">
    <property type="entry name" value="ESTERASE_LIPASE_THIOESTERASE DOMAIN-CONTAINING PROTEIN"/>
    <property type="match status" value="1"/>
</dbReference>
<feature type="signal peptide" evidence="1">
    <location>
        <begin position="1"/>
        <end position="31"/>
    </location>
</feature>
<keyword evidence="3" id="KW-0378">Hydrolase</keyword>
<name>A0ABN1Q510_9ACTN</name>
<organism evidence="3 4">
    <name type="scientific">Nonomuraea longicatena</name>
    <dbReference type="NCBI Taxonomy" id="83682"/>
    <lineage>
        <taxon>Bacteria</taxon>
        <taxon>Bacillati</taxon>
        <taxon>Actinomycetota</taxon>
        <taxon>Actinomycetes</taxon>
        <taxon>Streptosporangiales</taxon>
        <taxon>Streptosporangiaceae</taxon>
        <taxon>Nonomuraea</taxon>
    </lineage>
</organism>
<keyword evidence="1" id="KW-0732">Signal</keyword>
<accession>A0ABN1Q510</accession>
<feature type="domain" description="AB hydrolase-1" evidence="2">
    <location>
        <begin position="52"/>
        <end position="273"/>
    </location>
</feature>
<evidence type="ECO:0000259" key="2">
    <source>
        <dbReference type="Pfam" id="PF12697"/>
    </source>
</evidence>
<protein>
    <submittedName>
        <fullName evidence="3">Alpha/beta hydrolase</fullName>
    </submittedName>
</protein>
<keyword evidence="4" id="KW-1185">Reference proteome</keyword>
<evidence type="ECO:0000256" key="1">
    <source>
        <dbReference type="SAM" id="SignalP"/>
    </source>
</evidence>
<dbReference type="SUPFAM" id="SSF53474">
    <property type="entry name" value="alpha/beta-Hydrolases"/>
    <property type="match status" value="1"/>
</dbReference>
<gene>
    <name evidence="3" type="ORF">GCM10009560_47420</name>
</gene>